<accession>A0ACC7NSV1</accession>
<evidence type="ECO:0000313" key="2">
    <source>
        <dbReference type="Proteomes" id="UP001631969"/>
    </source>
</evidence>
<sequence>MNEPYIYVVLIGLCILVFSFLFAKPKKQAPSESPQIMQEVEETMEGFMAELEEDNKKLLDTIAHMKENHNQSLHKMTERMERLEQEFQQERQDWKRLVLMTAETGQATARSAVTPQAQPLPQPEPLPVPEETQKPAAGIRGRYEEVLRLHDDGKSVDYIARKCGLNKGEVNLIIQLALQEEEANAKK</sequence>
<dbReference type="EMBL" id="JBJURJ010000001">
    <property type="protein sequence ID" value="MFM9327085.1"/>
    <property type="molecule type" value="Genomic_DNA"/>
</dbReference>
<gene>
    <name evidence="1" type="ORF">ACI1P1_02115</name>
</gene>
<protein>
    <submittedName>
        <fullName evidence="1">Uncharacterized protein</fullName>
    </submittedName>
</protein>
<dbReference type="Proteomes" id="UP001631969">
    <property type="component" value="Unassembled WGS sequence"/>
</dbReference>
<reference evidence="1" key="1">
    <citation type="submission" date="2024-12" db="EMBL/GenBank/DDBJ databases">
        <authorList>
            <person name="Wu N."/>
        </authorList>
    </citation>
    <scope>NUCLEOTIDE SEQUENCE</scope>
    <source>
        <strain evidence="1">P15</strain>
    </source>
</reference>
<name>A0ACC7NSV1_9BACL</name>
<keyword evidence="2" id="KW-1185">Reference proteome</keyword>
<comment type="caution">
    <text evidence="1">The sequence shown here is derived from an EMBL/GenBank/DDBJ whole genome shotgun (WGS) entry which is preliminary data.</text>
</comment>
<evidence type="ECO:0000313" key="1">
    <source>
        <dbReference type="EMBL" id="MFM9327085.1"/>
    </source>
</evidence>
<organism evidence="1 2">
    <name type="scientific">Paenibacillus mesotrionivorans</name>
    <dbReference type="NCBI Taxonomy" id="3160968"/>
    <lineage>
        <taxon>Bacteria</taxon>
        <taxon>Bacillati</taxon>
        <taxon>Bacillota</taxon>
        <taxon>Bacilli</taxon>
        <taxon>Bacillales</taxon>
        <taxon>Paenibacillaceae</taxon>
        <taxon>Paenibacillus</taxon>
    </lineage>
</organism>
<proteinExistence type="predicted"/>